<dbReference type="AlphaFoldDB" id="A0A0K2V321"/>
<dbReference type="EMBL" id="HACA01026980">
    <property type="protein sequence ID" value="CDW44341.1"/>
    <property type="molecule type" value="Transcribed_RNA"/>
</dbReference>
<protein>
    <submittedName>
        <fullName evidence="1">Uncharacterized protein</fullName>
    </submittedName>
</protein>
<feature type="non-terminal residue" evidence="1">
    <location>
        <position position="1"/>
    </location>
</feature>
<evidence type="ECO:0000313" key="1">
    <source>
        <dbReference type="EMBL" id="CDW44341.1"/>
    </source>
</evidence>
<name>A0A0K2V321_LEPSM</name>
<sequence length="95" mass="10745">EETFLNLTNPVVFSCWYLPDLRDATLLQDTSTGSRSPQSTVVLVNMGACCTPESVAWNPWDSIEASLRTTTLEASIKKKKKKEELLERESYDGRF</sequence>
<reference evidence="1" key="1">
    <citation type="submission" date="2014-05" db="EMBL/GenBank/DDBJ databases">
        <authorList>
            <person name="Chronopoulou M."/>
        </authorList>
    </citation>
    <scope>NUCLEOTIDE SEQUENCE</scope>
    <source>
        <tissue evidence="1">Whole organism</tissue>
    </source>
</reference>
<organism evidence="1">
    <name type="scientific">Lepeophtheirus salmonis</name>
    <name type="common">Salmon louse</name>
    <name type="synonym">Caligus salmonis</name>
    <dbReference type="NCBI Taxonomy" id="72036"/>
    <lineage>
        <taxon>Eukaryota</taxon>
        <taxon>Metazoa</taxon>
        <taxon>Ecdysozoa</taxon>
        <taxon>Arthropoda</taxon>
        <taxon>Crustacea</taxon>
        <taxon>Multicrustacea</taxon>
        <taxon>Hexanauplia</taxon>
        <taxon>Copepoda</taxon>
        <taxon>Siphonostomatoida</taxon>
        <taxon>Caligidae</taxon>
        <taxon>Lepeophtheirus</taxon>
    </lineage>
</organism>
<proteinExistence type="predicted"/>
<accession>A0A0K2V321</accession>